<reference evidence="1" key="1">
    <citation type="journal article" date="2015" name="Nature">
        <title>Complex archaea that bridge the gap between prokaryotes and eukaryotes.</title>
        <authorList>
            <person name="Spang A."/>
            <person name="Saw J.H."/>
            <person name="Jorgensen S.L."/>
            <person name="Zaremba-Niedzwiedzka K."/>
            <person name="Martijn J."/>
            <person name="Lind A.E."/>
            <person name="van Eijk R."/>
            <person name="Schleper C."/>
            <person name="Guy L."/>
            <person name="Ettema T.J."/>
        </authorList>
    </citation>
    <scope>NUCLEOTIDE SEQUENCE</scope>
</reference>
<dbReference type="AlphaFoldDB" id="A0A0F8XYY7"/>
<gene>
    <name evidence="1" type="ORF">LCGC14_3157750</name>
</gene>
<evidence type="ECO:0008006" key="2">
    <source>
        <dbReference type="Google" id="ProtNLM"/>
    </source>
</evidence>
<dbReference type="EMBL" id="LAZR01069707">
    <property type="protein sequence ID" value="KKK47184.1"/>
    <property type="molecule type" value="Genomic_DNA"/>
</dbReference>
<accession>A0A0F8XYY7</accession>
<organism evidence="1">
    <name type="scientific">marine sediment metagenome</name>
    <dbReference type="NCBI Taxonomy" id="412755"/>
    <lineage>
        <taxon>unclassified sequences</taxon>
        <taxon>metagenomes</taxon>
        <taxon>ecological metagenomes</taxon>
    </lineage>
</organism>
<evidence type="ECO:0000313" key="1">
    <source>
        <dbReference type="EMBL" id="KKK47184.1"/>
    </source>
</evidence>
<comment type="caution">
    <text evidence="1">The sequence shown here is derived from an EMBL/GenBank/DDBJ whole genome shotgun (WGS) entry which is preliminary data.</text>
</comment>
<name>A0A0F8XYY7_9ZZZZ</name>
<proteinExistence type="predicted"/>
<protein>
    <recommendedName>
        <fullName evidence="2">Glycosyltransferase subfamily 4-like N-terminal domain-containing protein</fullName>
    </recommendedName>
</protein>
<sequence length="38" mass="4217">MKIHFIYPDVDTGFYPGVHHGLAQIFAVLKESGNDVSL</sequence>
<feature type="non-terminal residue" evidence="1">
    <location>
        <position position="38"/>
    </location>
</feature>